<dbReference type="CDD" id="cd16928">
    <property type="entry name" value="HATPase_GyrB-like"/>
    <property type="match status" value="1"/>
</dbReference>
<dbReference type="SMART" id="SM00433">
    <property type="entry name" value="TOP2c"/>
    <property type="match status" value="1"/>
</dbReference>
<dbReference type="GO" id="GO:0003918">
    <property type="term" value="F:DNA topoisomerase type II (double strand cut, ATP-hydrolyzing) activity"/>
    <property type="evidence" value="ECO:0007669"/>
    <property type="project" value="UniProtKB-EC"/>
</dbReference>
<evidence type="ECO:0000256" key="11">
    <source>
        <dbReference type="ARBA" id="ARBA00023235"/>
    </source>
</evidence>
<dbReference type="InterPro" id="IPR020568">
    <property type="entry name" value="Ribosomal_Su5_D2-typ_SF"/>
</dbReference>
<organism evidence="13 14">
    <name type="scientific">Fuerstiella marisgermanici</name>
    <dbReference type="NCBI Taxonomy" id="1891926"/>
    <lineage>
        <taxon>Bacteria</taxon>
        <taxon>Pseudomonadati</taxon>
        <taxon>Planctomycetota</taxon>
        <taxon>Planctomycetia</taxon>
        <taxon>Planctomycetales</taxon>
        <taxon>Planctomycetaceae</taxon>
        <taxon>Fuerstiella</taxon>
    </lineage>
</organism>
<evidence type="ECO:0000256" key="1">
    <source>
        <dbReference type="ARBA" id="ARBA00000185"/>
    </source>
</evidence>
<dbReference type="OrthoDB" id="9802808at2"/>
<dbReference type="NCBIfam" id="NF004189">
    <property type="entry name" value="PRK05644.1"/>
    <property type="match status" value="1"/>
</dbReference>
<dbReference type="EC" id="5.6.2.2" evidence="4"/>
<dbReference type="GO" id="GO:0003677">
    <property type="term" value="F:DNA binding"/>
    <property type="evidence" value="ECO:0007669"/>
    <property type="project" value="UniProtKB-KW"/>
</dbReference>
<dbReference type="EMBL" id="CP017641">
    <property type="protein sequence ID" value="APZ92372.1"/>
    <property type="molecule type" value="Genomic_DNA"/>
</dbReference>
<evidence type="ECO:0000256" key="5">
    <source>
        <dbReference type="ARBA" id="ARBA00022723"/>
    </source>
</evidence>
<dbReference type="PANTHER" id="PTHR45866:SF1">
    <property type="entry name" value="DNA GYRASE SUBUNIT B, MITOCHONDRIAL"/>
    <property type="match status" value="1"/>
</dbReference>
<evidence type="ECO:0000259" key="12">
    <source>
        <dbReference type="PROSITE" id="PS50880"/>
    </source>
</evidence>
<dbReference type="CDD" id="cd00822">
    <property type="entry name" value="TopoII_Trans_DNA_gyrase"/>
    <property type="match status" value="1"/>
</dbReference>
<dbReference type="InterPro" id="IPR036890">
    <property type="entry name" value="HATPase_C_sf"/>
</dbReference>
<keyword evidence="8" id="KW-0460">Magnesium</keyword>
<dbReference type="FunFam" id="3.40.50.670:FF:000001">
    <property type="entry name" value="DNA topoisomerase 2"/>
    <property type="match status" value="1"/>
</dbReference>
<dbReference type="PROSITE" id="PS50880">
    <property type="entry name" value="TOPRIM"/>
    <property type="match status" value="1"/>
</dbReference>
<dbReference type="PRINTS" id="PR00418">
    <property type="entry name" value="TPI2FAMILY"/>
</dbReference>
<dbReference type="Gene3D" id="3.30.230.10">
    <property type="match status" value="1"/>
</dbReference>
<evidence type="ECO:0000256" key="2">
    <source>
        <dbReference type="ARBA" id="ARBA00001946"/>
    </source>
</evidence>
<evidence type="ECO:0000256" key="10">
    <source>
        <dbReference type="ARBA" id="ARBA00023125"/>
    </source>
</evidence>
<dbReference type="PRINTS" id="PR01159">
    <property type="entry name" value="DNAGYRASEB"/>
</dbReference>
<dbReference type="InterPro" id="IPR014721">
    <property type="entry name" value="Ribsml_uS5_D2-typ_fold_subgr"/>
</dbReference>
<feature type="domain" description="Toprim" evidence="12">
    <location>
        <begin position="423"/>
        <end position="537"/>
    </location>
</feature>
<dbReference type="Gene3D" id="3.40.50.670">
    <property type="match status" value="1"/>
</dbReference>
<evidence type="ECO:0000256" key="7">
    <source>
        <dbReference type="ARBA" id="ARBA00022840"/>
    </source>
</evidence>
<keyword evidence="7" id="KW-0067">ATP-binding</keyword>
<dbReference type="InterPro" id="IPR002288">
    <property type="entry name" value="DNA_gyrase_B_C"/>
</dbReference>
<dbReference type="InterPro" id="IPR000565">
    <property type="entry name" value="Topo_IIA_B"/>
</dbReference>
<evidence type="ECO:0000256" key="4">
    <source>
        <dbReference type="ARBA" id="ARBA00012895"/>
    </source>
</evidence>
<comment type="cofactor">
    <cofactor evidence="2">
        <name>Mg(2+)</name>
        <dbReference type="ChEBI" id="CHEBI:18420"/>
    </cofactor>
</comment>
<dbReference type="GO" id="GO:0046872">
    <property type="term" value="F:metal ion binding"/>
    <property type="evidence" value="ECO:0007669"/>
    <property type="project" value="UniProtKB-KW"/>
</dbReference>
<protein>
    <recommendedName>
        <fullName evidence="4">DNA topoisomerase (ATP-hydrolyzing)</fullName>
        <ecNumber evidence="4">5.6.2.2</ecNumber>
    </recommendedName>
</protein>
<dbReference type="PANTHER" id="PTHR45866">
    <property type="entry name" value="DNA GYRASE/TOPOISOMERASE SUBUNIT B"/>
    <property type="match status" value="1"/>
</dbReference>
<dbReference type="InterPro" id="IPR001241">
    <property type="entry name" value="Topo_IIA"/>
</dbReference>
<dbReference type="KEGG" id="fmr:Fuma_01983"/>
<proteinExistence type="inferred from homology"/>
<keyword evidence="9" id="KW-0799">Topoisomerase</keyword>
<keyword evidence="11 13" id="KW-0413">Isomerase</keyword>
<evidence type="ECO:0000256" key="8">
    <source>
        <dbReference type="ARBA" id="ARBA00022842"/>
    </source>
</evidence>
<comment type="similarity">
    <text evidence="3">Belongs to the type II topoisomerase GyrB family.</text>
</comment>
<evidence type="ECO:0000313" key="14">
    <source>
        <dbReference type="Proteomes" id="UP000187735"/>
    </source>
</evidence>
<dbReference type="AlphaFoldDB" id="A0A1P8WEA3"/>
<dbReference type="GO" id="GO:0005524">
    <property type="term" value="F:ATP binding"/>
    <property type="evidence" value="ECO:0007669"/>
    <property type="project" value="UniProtKB-KW"/>
</dbReference>
<sequence>MSTATKSNYTGSDIEVLEGLEPVRKRPSMYIGGVDSRGLHHLLWEVVDNSVDEFLAGECKRIVVTLHKDGSSCTVSDDGRGIPVDKHPKMKKSSLEVILTTLHAGGKFDNKSYARSGGLHGVGSSVVNALSSKMVATIHRDGHEWTQTYRRGKPTAPAKKVKPFRGHGTTIFFQPDDTIFRRTQFNSETIRQHLEDISYIHGGLTIVFKDEHKGETHELHHPDGIVSYIEKVIGDSGKKTVHDLLFKTDKDDKVARVELVLKWTESTDEQIRSYVNGIRTHAGGTHENGMKAGLAKAVRNYMEVHSFKPRGVNITTDDIREGVVAVLSIFHGDPMFQGQTKERLNNPEMTSMIDGLVRPALENWLNNNPTVADAILGRIVLSARARLASRDAVSDVKRKSVANRRTNLPGKLVDCQTKNTGDSELFIVEGDSAGGTAVMGRNSSTQAVLPLRGKILNTESLGLSKILKNQEINDLVETLGTGIGPNFDIHRLRYARIILLMDADSDGYHISTLLLTFFFRHMTELIRQGKLFIAQPPLFRIEVGKTTHYAQTDAHKEEILASLPENRTPTVLRFKGLGEMNSSQLRDTTLNPAARVLLRVDIESQLEADQTFHQLLGKEASERYKVIMEDASFADDVDA</sequence>
<dbReference type="InterPro" id="IPR018522">
    <property type="entry name" value="TopoIIA_CS"/>
</dbReference>
<dbReference type="Pfam" id="PF00986">
    <property type="entry name" value="DNA_gyraseB_C"/>
    <property type="match status" value="1"/>
</dbReference>
<dbReference type="SUPFAM" id="SSF56719">
    <property type="entry name" value="Type II DNA topoisomerase"/>
    <property type="match status" value="1"/>
</dbReference>
<dbReference type="Gene3D" id="3.30.565.10">
    <property type="entry name" value="Histidine kinase-like ATPase, C-terminal domain"/>
    <property type="match status" value="1"/>
</dbReference>
<gene>
    <name evidence="13" type="primary">gyrB_1</name>
    <name evidence="13" type="ORF">Fuma_01983</name>
</gene>
<evidence type="ECO:0000256" key="6">
    <source>
        <dbReference type="ARBA" id="ARBA00022741"/>
    </source>
</evidence>
<dbReference type="InterPro" id="IPR006171">
    <property type="entry name" value="TOPRIM_dom"/>
</dbReference>
<evidence type="ECO:0000256" key="3">
    <source>
        <dbReference type="ARBA" id="ARBA00010708"/>
    </source>
</evidence>
<comment type="catalytic activity">
    <reaction evidence="1">
        <text>ATP-dependent breakage, passage and rejoining of double-stranded DNA.</text>
        <dbReference type="EC" id="5.6.2.2"/>
    </reaction>
</comment>
<accession>A0A1P8WEA3</accession>
<dbReference type="InterPro" id="IPR013760">
    <property type="entry name" value="Topo_IIA-like_dom_sf"/>
</dbReference>
<dbReference type="SUPFAM" id="SSF55874">
    <property type="entry name" value="ATPase domain of HSP90 chaperone/DNA topoisomerase II/histidine kinase"/>
    <property type="match status" value="1"/>
</dbReference>
<keyword evidence="6" id="KW-0547">Nucleotide-binding</keyword>
<dbReference type="SUPFAM" id="SSF54211">
    <property type="entry name" value="Ribosomal protein S5 domain 2-like"/>
    <property type="match status" value="1"/>
</dbReference>
<keyword evidence="10" id="KW-0238">DNA-binding</keyword>
<dbReference type="Pfam" id="PF02518">
    <property type="entry name" value="HATPase_c"/>
    <property type="match status" value="1"/>
</dbReference>
<keyword evidence="14" id="KW-1185">Reference proteome</keyword>
<dbReference type="FunFam" id="3.30.565.10:FF:000002">
    <property type="entry name" value="DNA gyrase subunit B"/>
    <property type="match status" value="1"/>
</dbReference>
<dbReference type="Pfam" id="PF00204">
    <property type="entry name" value="DNA_gyraseB"/>
    <property type="match status" value="1"/>
</dbReference>
<dbReference type="PROSITE" id="PS00177">
    <property type="entry name" value="TOPOISOMERASE_II"/>
    <property type="match status" value="1"/>
</dbReference>
<dbReference type="Pfam" id="PF01751">
    <property type="entry name" value="Toprim"/>
    <property type="match status" value="1"/>
</dbReference>
<dbReference type="InterPro" id="IPR013506">
    <property type="entry name" value="Topo_IIA_bsu_dom2"/>
</dbReference>
<dbReference type="SMART" id="SM00387">
    <property type="entry name" value="HATPase_c"/>
    <property type="match status" value="1"/>
</dbReference>
<evidence type="ECO:0000313" key="13">
    <source>
        <dbReference type="EMBL" id="APZ92372.1"/>
    </source>
</evidence>
<reference evidence="13 14" key="1">
    <citation type="journal article" date="2016" name="Front. Microbiol.">
        <title>Fuerstia marisgermanicae gen. nov., sp. nov., an Unusual Member of the Phylum Planctomycetes from the German Wadden Sea.</title>
        <authorList>
            <person name="Kohn T."/>
            <person name="Heuer A."/>
            <person name="Jogler M."/>
            <person name="Vollmers J."/>
            <person name="Boedeker C."/>
            <person name="Bunk B."/>
            <person name="Rast P."/>
            <person name="Borchert D."/>
            <person name="Glockner I."/>
            <person name="Freese H.M."/>
            <person name="Klenk H.P."/>
            <person name="Overmann J."/>
            <person name="Kaster A.K."/>
            <person name="Rohde M."/>
            <person name="Wiegand S."/>
            <person name="Jogler C."/>
        </authorList>
    </citation>
    <scope>NUCLEOTIDE SEQUENCE [LARGE SCALE GENOMIC DNA]</scope>
    <source>
        <strain evidence="13 14">NH11</strain>
    </source>
</reference>
<dbReference type="Proteomes" id="UP000187735">
    <property type="component" value="Chromosome"/>
</dbReference>
<dbReference type="GO" id="GO:0006265">
    <property type="term" value="P:DNA topological change"/>
    <property type="evidence" value="ECO:0007669"/>
    <property type="project" value="InterPro"/>
</dbReference>
<dbReference type="InterPro" id="IPR013759">
    <property type="entry name" value="Topo_IIA_B_C"/>
</dbReference>
<dbReference type="RefSeq" id="WP_077024001.1">
    <property type="nucleotide sequence ID" value="NZ_CP017641.1"/>
</dbReference>
<dbReference type="STRING" id="1891926.Fuma_01983"/>
<keyword evidence="5" id="KW-0479">Metal-binding</keyword>
<name>A0A1P8WEA3_9PLAN</name>
<dbReference type="InterPro" id="IPR003594">
    <property type="entry name" value="HATPase_dom"/>
</dbReference>
<evidence type="ECO:0000256" key="9">
    <source>
        <dbReference type="ARBA" id="ARBA00023029"/>
    </source>
</evidence>